<proteinExistence type="predicted"/>
<dbReference type="EMBL" id="AP018042">
    <property type="protein sequence ID" value="BAX78731.1"/>
    <property type="molecule type" value="Genomic_DNA"/>
</dbReference>
<keyword evidence="2" id="KW-1185">Reference proteome</keyword>
<dbReference type="KEGG" id="mbas:ALGA_0336"/>
<reference evidence="1 2" key="1">
    <citation type="journal article" date="2018" name="Mar. Genomics">
        <title>Complete genome sequence of Marinifilaceae bacterium strain SPP2, isolated from the Antarctic marine sediment.</title>
        <authorList>
            <person name="Watanabe M."/>
            <person name="Kojima H."/>
            <person name="Fukui M."/>
        </authorList>
    </citation>
    <scope>NUCLEOTIDE SEQUENCE [LARGE SCALE GENOMIC DNA]</scope>
    <source>
        <strain evidence="1 2">SPP2</strain>
    </source>
</reference>
<gene>
    <name evidence="1" type="ORF">ALGA_0336</name>
</gene>
<organism evidence="1 2">
    <name type="scientific">Labilibaculum antarcticum</name>
    <dbReference type="NCBI Taxonomy" id="1717717"/>
    <lineage>
        <taxon>Bacteria</taxon>
        <taxon>Pseudomonadati</taxon>
        <taxon>Bacteroidota</taxon>
        <taxon>Bacteroidia</taxon>
        <taxon>Marinilabiliales</taxon>
        <taxon>Marinifilaceae</taxon>
        <taxon>Labilibaculum</taxon>
    </lineage>
</organism>
<evidence type="ECO:0000313" key="2">
    <source>
        <dbReference type="Proteomes" id="UP000218267"/>
    </source>
</evidence>
<dbReference type="AlphaFoldDB" id="A0A1Y1CHF6"/>
<accession>A0A1Y1CHF6</accession>
<dbReference type="Proteomes" id="UP000218267">
    <property type="component" value="Chromosome"/>
</dbReference>
<dbReference type="InterPro" id="IPR054687">
    <property type="entry name" value="Two-CW_dom"/>
</dbReference>
<protein>
    <submittedName>
        <fullName evidence="1">Uncharacterized protein</fullName>
    </submittedName>
</protein>
<name>A0A1Y1CHF6_9BACT</name>
<dbReference type="OrthoDB" id="1121642at2"/>
<dbReference type="NCBIfam" id="NF045718">
    <property type="entry name" value="two_CW_domain"/>
    <property type="match status" value="1"/>
</dbReference>
<dbReference type="RefSeq" id="WP_096427652.1">
    <property type="nucleotide sequence ID" value="NZ_AP018042.1"/>
</dbReference>
<sequence length="99" mass="10723">MAKENCWEVMKCGRELNGAKASNLGVCPAAQPSAFDGVNMGTGGGRFCWVVAGTYCEGDAAGSYAQKLANCVNCKFLKQVNKEEGRDFVLSPRKIQRRK</sequence>
<evidence type="ECO:0000313" key="1">
    <source>
        <dbReference type="EMBL" id="BAX78731.1"/>
    </source>
</evidence>
<reference evidence="2" key="2">
    <citation type="journal article" date="2020" name="Antonie Van Leeuwenhoek">
        <title>Labilibaculum antarcticum sp. nov., a novel facultative anaerobic, psychrotorelant bacterium isolated from marine sediment of Antarctica.</title>
        <authorList>
            <person name="Watanabe M."/>
            <person name="Kojima H."/>
            <person name="Fukui M."/>
        </authorList>
    </citation>
    <scope>NUCLEOTIDE SEQUENCE [LARGE SCALE GENOMIC DNA]</scope>
    <source>
        <strain evidence="2">SPP2</strain>
    </source>
</reference>